<gene>
    <name evidence="3" type="ORF">BO222_05230</name>
</gene>
<sequence length="472" mass="53803">MHLTICGAGRDQSEIKVTLKQNGKTIQEHSVLTKQGRWQVILNPESAGRNYELLIEENGVKKTHLCDLAFGDVFLFGGQSNMEYPLKDEANYDDSFSLKNIRIYTVPRVEYIQVNQKFPAFENSGWKLASSSALSDFSAIAAYTGQILNHLSEFNGSNEEEIPIGLVSCNKGGTSVSCWMDENSLKKDPDLYSHFYKRYWDDIQDQSDQTEDLKREEFAKISRRYLEACNQFKIHHPKASRAEMKRELGHTPWPGPKGKKDFGRPCGLFETMFSNISGLPFKAVIWYQGEEDTKDGEFYESLLLQLIECWRASIINRPDFYIVQLPGYNDDPAKKWPLVREAQRKVCSKLSYCHLITAIDAGSSDNIHPADKLKLGKRIGQFIYRHEYCKESVSHPEIIEVIQSDQKTLVRFDQPLFVKNPDAGQDSNPALIPIDLQDTIVFNKGQTSSAYENDPTPVYFYQDGSPLSPFTL</sequence>
<evidence type="ECO:0000313" key="3">
    <source>
        <dbReference type="EMBL" id="OLU40352.1"/>
    </source>
</evidence>
<dbReference type="GeneID" id="82202615"/>
<organism evidence="3 4">
    <name type="scientific">Ileibacterium valens</name>
    <dbReference type="NCBI Taxonomy" id="1862668"/>
    <lineage>
        <taxon>Bacteria</taxon>
        <taxon>Bacillati</taxon>
        <taxon>Bacillota</taxon>
        <taxon>Erysipelotrichia</taxon>
        <taxon>Erysipelotrichales</taxon>
        <taxon>Erysipelotrichaceae</taxon>
        <taxon>Ileibacterium</taxon>
    </lineage>
</organism>
<feature type="domain" description="Sialate O-acetylesterase" evidence="2">
    <location>
        <begin position="280"/>
        <end position="379"/>
    </location>
</feature>
<keyword evidence="1" id="KW-0378">Hydrolase</keyword>
<reference evidence="3 4" key="1">
    <citation type="submission" date="2016-11" db="EMBL/GenBank/DDBJ databases">
        <title>Description of two novel members of the family Erysipelotrichaceae: Ileibacterium lipovorans gen. nov., sp. nov. and Dubosiella newyorkensis, gen. nov., sp. nov.</title>
        <authorList>
            <person name="Cox L.M."/>
            <person name="Sohn J."/>
            <person name="Tyrrell K.L."/>
            <person name="Citron D.M."/>
            <person name="Lawson P.A."/>
            <person name="Patel N.B."/>
            <person name="Iizumi T."/>
            <person name="Perez-Perez G.I."/>
            <person name="Goldstein E.J."/>
            <person name="Blaser M.J."/>
        </authorList>
    </citation>
    <scope>NUCLEOTIDE SEQUENCE [LARGE SCALE GENOMIC DNA]</scope>
    <source>
        <strain evidence="3 4">NYU-BL-A3</strain>
    </source>
</reference>
<dbReference type="InterPro" id="IPR039329">
    <property type="entry name" value="SIAE"/>
</dbReference>
<dbReference type="InterPro" id="IPR005181">
    <property type="entry name" value="SASA"/>
</dbReference>
<dbReference type="Proteomes" id="UP000186341">
    <property type="component" value="Unassembled WGS sequence"/>
</dbReference>
<dbReference type="PANTHER" id="PTHR22901:SF0">
    <property type="entry name" value="SIALATE O-ACETYLESTERASE"/>
    <property type="match status" value="1"/>
</dbReference>
<dbReference type="InterPro" id="IPR036514">
    <property type="entry name" value="SGNH_hydro_sf"/>
</dbReference>
<proteinExistence type="predicted"/>
<comment type="caution">
    <text evidence="3">The sequence shown here is derived from an EMBL/GenBank/DDBJ whole genome shotgun (WGS) entry which is preliminary data.</text>
</comment>
<dbReference type="AlphaFoldDB" id="A0A1U7NGL2"/>
<protein>
    <recommendedName>
        <fullName evidence="2">Sialate O-acetylesterase domain-containing protein</fullName>
    </recommendedName>
</protein>
<dbReference type="Gene3D" id="3.40.50.1110">
    <property type="entry name" value="SGNH hydrolase"/>
    <property type="match status" value="1"/>
</dbReference>
<name>A0A1U7NGL2_9FIRM</name>
<dbReference type="Pfam" id="PF03629">
    <property type="entry name" value="SASA"/>
    <property type="match status" value="1"/>
</dbReference>
<dbReference type="EMBL" id="MPJW01000110">
    <property type="protein sequence ID" value="OLU40352.1"/>
    <property type="molecule type" value="Genomic_DNA"/>
</dbReference>
<evidence type="ECO:0000313" key="4">
    <source>
        <dbReference type="Proteomes" id="UP000186341"/>
    </source>
</evidence>
<accession>A0A1U7NGL2</accession>
<evidence type="ECO:0000259" key="2">
    <source>
        <dbReference type="Pfam" id="PF03629"/>
    </source>
</evidence>
<dbReference type="GO" id="GO:0001681">
    <property type="term" value="F:sialate O-acetylesterase activity"/>
    <property type="evidence" value="ECO:0007669"/>
    <property type="project" value="InterPro"/>
</dbReference>
<dbReference type="GO" id="GO:0005975">
    <property type="term" value="P:carbohydrate metabolic process"/>
    <property type="evidence" value="ECO:0007669"/>
    <property type="project" value="TreeGrafter"/>
</dbReference>
<dbReference type="PANTHER" id="PTHR22901">
    <property type="entry name" value="SIALATE O-ACETYLESTERASE"/>
    <property type="match status" value="1"/>
</dbReference>
<keyword evidence="4" id="KW-1185">Reference proteome</keyword>
<dbReference type="RefSeq" id="WP_075819026.1">
    <property type="nucleotide sequence ID" value="NZ_CAPNHH010000177.1"/>
</dbReference>
<evidence type="ECO:0000256" key="1">
    <source>
        <dbReference type="ARBA" id="ARBA00022801"/>
    </source>
</evidence>
<dbReference type="SUPFAM" id="SSF52266">
    <property type="entry name" value="SGNH hydrolase"/>
    <property type="match status" value="1"/>
</dbReference>
<dbReference type="OrthoDB" id="9795554at2"/>